<name>A0ABN8J714_9NEOP</name>
<keyword evidence="2" id="KW-1185">Reference proteome</keyword>
<dbReference type="EMBL" id="OW152821">
    <property type="protein sequence ID" value="CAH2076674.1"/>
    <property type="molecule type" value="Genomic_DNA"/>
</dbReference>
<evidence type="ECO:0000313" key="2">
    <source>
        <dbReference type="Proteomes" id="UP000837857"/>
    </source>
</evidence>
<dbReference type="Proteomes" id="UP000837857">
    <property type="component" value="Chromosome 9"/>
</dbReference>
<gene>
    <name evidence="1" type="ORF">IPOD504_LOCUS17368</name>
</gene>
<feature type="non-terminal residue" evidence="1">
    <location>
        <position position="1"/>
    </location>
</feature>
<sequence>MLISLSSKLLISWGIAYERESSRSATHHARLRNWVSAATEEQRTGHSCRNWRGASLSTFSHTALADSPGLALYSPVLSACLAE</sequence>
<proteinExistence type="predicted"/>
<accession>A0ABN8J714</accession>
<evidence type="ECO:0000313" key="1">
    <source>
        <dbReference type="EMBL" id="CAH2076674.1"/>
    </source>
</evidence>
<reference evidence="1" key="1">
    <citation type="submission" date="2022-03" db="EMBL/GenBank/DDBJ databases">
        <authorList>
            <person name="Martin H S."/>
        </authorList>
    </citation>
    <scope>NUCLEOTIDE SEQUENCE</scope>
</reference>
<protein>
    <submittedName>
        <fullName evidence="1">Uncharacterized protein</fullName>
    </submittedName>
</protein>
<organism evidence="1 2">
    <name type="scientific">Iphiclides podalirius</name>
    <name type="common">scarce swallowtail</name>
    <dbReference type="NCBI Taxonomy" id="110791"/>
    <lineage>
        <taxon>Eukaryota</taxon>
        <taxon>Metazoa</taxon>
        <taxon>Ecdysozoa</taxon>
        <taxon>Arthropoda</taxon>
        <taxon>Hexapoda</taxon>
        <taxon>Insecta</taxon>
        <taxon>Pterygota</taxon>
        <taxon>Neoptera</taxon>
        <taxon>Endopterygota</taxon>
        <taxon>Lepidoptera</taxon>
        <taxon>Glossata</taxon>
        <taxon>Ditrysia</taxon>
        <taxon>Papilionoidea</taxon>
        <taxon>Papilionidae</taxon>
        <taxon>Papilioninae</taxon>
        <taxon>Iphiclides</taxon>
    </lineage>
</organism>